<name>A0A6A1WPN7_9ROSI</name>
<keyword evidence="10" id="KW-0347">Helicase</keyword>
<dbReference type="PANTHER" id="PTHR14950:SF15">
    <property type="entry name" value="DICER-LIKE PROTEIN 4"/>
    <property type="match status" value="1"/>
</dbReference>
<dbReference type="FunFam" id="3.30.160.380:FF:000001">
    <property type="entry name" value="Endoribonuclease dicer-like 1"/>
    <property type="match status" value="1"/>
</dbReference>
<dbReference type="SMART" id="SM00487">
    <property type="entry name" value="DEXDc"/>
    <property type="match status" value="1"/>
</dbReference>
<dbReference type="Pfam" id="PF00636">
    <property type="entry name" value="Ribonuclease_3"/>
    <property type="match status" value="2"/>
</dbReference>
<dbReference type="InterPro" id="IPR001650">
    <property type="entry name" value="Helicase_C-like"/>
</dbReference>
<dbReference type="Gene3D" id="1.10.1520.10">
    <property type="entry name" value="Ribonuclease III domain"/>
    <property type="match status" value="2"/>
</dbReference>
<feature type="domain" description="Dicer dsRNA-binding fold" evidence="24">
    <location>
        <begin position="689"/>
        <end position="779"/>
    </location>
</feature>
<dbReference type="SMART" id="SM00358">
    <property type="entry name" value="DSRM"/>
    <property type="match status" value="2"/>
</dbReference>
<dbReference type="PROSITE" id="PS51194">
    <property type="entry name" value="HELICASE_CTER"/>
    <property type="match status" value="1"/>
</dbReference>
<evidence type="ECO:0000256" key="6">
    <source>
        <dbReference type="ARBA" id="ARBA00022737"/>
    </source>
</evidence>
<dbReference type="GO" id="GO:0004525">
    <property type="term" value="F:ribonuclease III activity"/>
    <property type="evidence" value="ECO:0007669"/>
    <property type="project" value="InterPro"/>
</dbReference>
<dbReference type="GO" id="GO:0010267">
    <property type="term" value="P:ta-siRNA processing"/>
    <property type="evidence" value="ECO:0007669"/>
    <property type="project" value="UniProtKB-ARBA"/>
</dbReference>
<evidence type="ECO:0000313" key="25">
    <source>
        <dbReference type="EMBL" id="KAB1227239.1"/>
    </source>
</evidence>
<evidence type="ECO:0000256" key="18">
    <source>
        <dbReference type="SAM" id="MobiDB-lite"/>
    </source>
</evidence>
<feature type="domain" description="Helicase C-terminal" evidence="23">
    <location>
        <begin position="505"/>
        <end position="667"/>
    </location>
</feature>
<dbReference type="InterPro" id="IPR011545">
    <property type="entry name" value="DEAD/DEAH_box_helicase_dom"/>
</dbReference>
<dbReference type="InterPro" id="IPR005034">
    <property type="entry name" value="Dicer_dimerisation"/>
</dbReference>
<keyword evidence="15" id="KW-0539">Nucleus</keyword>
<evidence type="ECO:0000256" key="7">
    <source>
        <dbReference type="ARBA" id="ARBA00022741"/>
    </source>
</evidence>
<evidence type="ECO:0000259" key="23">
    <source>
        <dbReference type="PROSITE" id="PS51194"/>
    </source>
</evidence>
<dbReference type="InterPro" id="IPR003100">
    <property type="entry name" value="PAZ_dom"/>
</dbReference>
<keyword evidence="8" id="KW-0255">Endonuclease</keyword>
<dbReference type="SUPFAM" id="SSF52540">
    <property type="entry name" value="P-loop containing nucleoside triphosphate hydrolases"/>
    <property type="match status" value="1"/>
</dbReference>
<dbReference type="SUPFAM" id="SSF69065">
    <property type="entry name" value="RNase III domain-like"/>
    <property type="match status" value="2"/>
</dbReference>
<dbReference type="Proteomes" id="UP000516437">
    <property type="component" value="Chromosome 1"/>
</dbReference>
<dbReference type="Gene3D" id="3.30.160.20">
    <property type="match status" value="1"/>
</dbReference>
<dbReference type="InterPro" id="IPR036389">
    <property type="entry name" value="RNase_III_sf"/>
</dbReference>
<dbReference type="SUPFAM" id="SSF54768">
    <property type="entry name" value="dsRNA-binding domain-like"/>
    <property type="match status" value="2"/>
</dbReference>
<dbReference type="SMART" id="SM00490">
    <property type="entry name" value="HELICc"/>
    <property type="match status" value="1"/>
</dbReference>
<comment type="subcellular location">
    <subcellularLocation>
        <location evidence="3">Nucleus</location>
    </subcellularLocation>
</comment>
<dbReference type="GO" id="GO:0003723">
    <property type="term" value="F:RNA binding"/>
    <property type="evidence" value="ECO:0007669"/>
    <property type="project" value="UniProtKB-UniRule"/>
</dbReference>
<keyword evidence="13 17" id="KW-0694">RNA-binding</keyword>
<keyword evidence="9" id="KW-0378">Hydrolase</keyword>
<evidence type="ECO:0000256" key="13">
    <source>
        <dbReference type="ARBA" id="ARBA00022884"/>
    </source>
</evidence>
<feature type="compositionally biased region" description="Low complexity" evidence="18">
    <location>
        <begin position="120"/>
        <end position="133"/>
    </location>
</feature>
<dbReference type="Pfam" id="PF00270">
    <property type="entry name" value="DEAD"/>
    <property type="match status" value="1"/>
</dbReference>
<dbReference type="FunFam" id="3.40.50.300:FF:000705">
    <property type="entry name" value="Endoribonuclease dicer-like protein"/>
    <property type="match status" value="1"/>
</dbReference>
<protein>
    <submittedName>
        <fullName evidence="25">Dicer-like protein 4</fullName>
    </submittedName>
</protein>
<feature type="domain" description="RNase III" evidence="20">
    <location>
        <begin position="1679"/>
        <end position="1823"/>
    </location>
</feature>
<keyword evidence="11" id="KW-0067">ATP-binding</keyword>
<dbReference type="CDD" id="cd18034">
    <property type="entry name" value="DEXHc_dicer"/>
    <property type="match status" value="1"/>
</dbReference>
<dbReference type="Pfam" id="PF00035">
    <property type="entry name" value="dsrm"/>
    <property type="match status" value="1"/>
</dbReference>
<feature type="domain" description="Helicase ATP-binding" evidence="22">
    <location>
        <begin position="163"/>
        <end position="339"/>
    </location>
</feature>
<evidence type="ECO:0000256" key="14">
    <source>
        <dbReference type="ARBA" id="ARBA00023158"/>
    </source>
</evidence>
<accession>A0A6A1WPN7</accession>
<evidence type="ECO:0000256" key="11">
    <source>
        <dbReference type="ARBA" id="ARBA00022840"/>
    </source>
</evidence>
<evidence type="ECO:0000256" key="2">
    <source>
        <dbReference type="ARBA" id="ARBA00001946"/>
    </source>
</evidence>
<dbReference type="CDD" id="cd18802">
    <property type="entry name" value="SF2_C_dicer"/>
    <property type="match status" value="1"/>
</dbReference>
<dbReference type="PANTHER" id="PTHR14950">
    <property type="entry name" value="DICER-RELATED"/>
    <property type="match status" value="1"/>
</dbReference>
<sequence>MPLKFEWQRMECLGLLEKAFRKLQKKKEQHMKPEENEVYVNLQCVRYLGSVARGLCPFPQVRGLKRGQREKKDCSESDPQDQNTSHKVRKSDRSTEPQSMPDGEGSGGADGITACGTRFPATTSSSFAGPSSSVHGEGVETGSGALKAGKDPRKIARKYQLELCKKALEENIIVYLGTGCGKTHIAVLLMFEMGHLIRKPQKNICVFLAPTVALVQQQATVIEDSIDFKVGIYCGGSNHLKRHLDWEKEIGQYEILVMTPEILLHNLYHCFIKMDSIALLIFDECHHAQVKTNHPYAKIMKFFYKVHVGKNPRIFGMTASPVVGKGASEQANLPKSINSLENLLDAKVYSVEDKAELDNFVASPVIRVYCYGSMTQGTSSSNVTYYSKLEEMKRQCIATLNGKREDHQSLQSSKKLLRRMHENMIFCLENLGLWGALQGSRILLSGDHSEWNALVEVEGNFIDDSVCDRYLAQAGEVFASECMKDGIVSDLSCVEILEEPYFSRKLLRLIGILSSFRLQPNMKCIIFVNRIVTARSLSCILQKLKFLAFWKCDFLVGVHSRLKSMSRKTLNITLERFRSGELNLLVATKVGEEGLDIQTCCLVIRFDLPETVSSFIQSRGRARMPQSEYAFLVNSGNQKELDLIKDFQKDEGRMNMEIAHRTSNEIFIGSEERIYRVDSSGASVSSGYSISLLYQYCSKLPHDEFFNPKPEFFYFDDLGGTVCHINLPSNAPINQIVGTPQSSMEAAKQDACLEAIERLHKMGALNDYLLPGPDDEDVDGMGLDSSDSDSCTDGSPRLELHEMLIPAALKEPWTNLENPLYLNAYYIELYPNPKDRTYKKFGLFVKAPLPVEAERMELDLHLARGRSVMTKFVPSGVAEFDKDEIILAQNFQEMYLKVILDRSEFIPEYVPLGKNEICISSSSTFYLLLPVILHDSDNTITVDWKIVIRCLSSPVFRTPEDTMVEKSSVDFHLQLANGCRTICDVENSLVYAAHNKVFYFITDIIHRKNGYSPCDGSETTSYMEHYERLGIPLKYPEQPFLRAKQLFCLRNLLCNRKPEDSDIFPIVEFVLDFSALGLFFKMTFVRDFHIESKELQVSINAKGLIKLSEWSLKSVHSTQMWKFAAVWMVNMTDKLLKAGTCTNFALKFNEAHRGFLAQCCSNKGGRYVAVVEYGGGRKQGVVTVPEDLVAKVVVMNNNHISVSNEDVKRGDMAALSRADMPVNNIDLWNQLMQLRGQVERLEELMAIRVNTGSKEMDLWCQVCGFHLKARMDLTQQNKTTICKEHALGGDTNVWVVGPRLAVDNGQCEEINNMNNGLEGSGKPVSISQVAVGVMHPVTRSGAPPCGVGAVHVGDGLALEIGQVGATTGVTDHRYVGVDGLGQIWHINNCGEYRQSHGEEGLESCLGLVTSQLAVDGDCVVNGTGAKMYSSSNPKPCCSLDVAALGEISEGGKAILAYVSDEESGILPVVPVQQGMPGLSVVGCMEEGGLVLEALTTEKCQERFSLERFEILGDAFLKFASGRHLFLLHDTLDEGELTRKRSDVVKNRNLYKLATRSKLQVYIRDSPFDPSQFFALGRPCPIICNKETERTIHPQNSSDLADNASSSQVRCSKGHHWLHRKTIADVVEALVGAFLVEGGFKAATAFLQWVGIQVDFEAFQVYNACRASSSYLPLATCLDIAALEKLLGYQFLHKGLLIQAFIHPSYNKNGGGCYQRLEFLGDAVLDYLITSYLYSVYPKLKPGQLTDLRSGSVNNEAFAKVAVDRSFNKFLICDSNDLTQAINIYVDSTQAPTPGRINVEGPKCPKALGDLVESCMGAILLDTGLNMDLVWTIMLSFLDPIMGFSSLQLSPNRELHELCQSYNWGLQFLTRKKGGIYLVEAKVDGKDVCATVSATNQNKKDGKKIASQRILSKLKVPLVIIGCVCHVHRKAQGYISKSKSMEDVLKSSDKMEARLVGYDETPVDVSTPDAIGIEKSMVQQSFGREVEPQSSPCATPVIKRLCEGVRGTAETPSCDLDSQTTGGSHKGTARSHLYEICAANCWEPPSFECCREEGPSHLKLFTFKVVMEVEEASDAILECFGAPHPKKKDAAEHAAEGALWYLKYRGYL</sequence>
<dbReference type="FunFam" id="1.10.1520.10:FF:000004">
    <property type="entry name" value="Endoribonuclease dicer-like 1"/>
    <property type="match status" value="1"/>
</dbReference>
<dbReference type="FunFam" id="3.40.50.300:FF:000420">
    <property type="entry name" value="Endoribonuclease dicer-like 1"/>
    <property type="match status" value="1"/>
</dbReference>
<keyword evidence="6" id="KW-0677">Repeat</keyword>
<keyword evidence="4" id="KW-0540">Nuclease</keyword>
<dbReference type="EMBL" id="RXIC02000019">
    <property type="protein sequence ID" value="KAB1227239.1"/>
    <property type="molecule type" value="Genomic_DNA"/>
</dbReference>
<organism evidence="25 26">
    <name type="scientific">Morella rubra</name>
    <name type="common">Chinese bayberry</name>
    <dbReference type="NCBI Taxonomy" id="262757"/>
    <lineage>
        <taxon>Eukaryota</taxon>
        <taxon>Viridiplantae</taxon>
        <taxon>Streptophyta</taxon>
        <taxon>Embryophyta</taxon>
        <taxon>Tracheophyta</taxon>
        <taxon>Spermatophyta</taxon>
        <taxon>Magnoliopsida</taxon>
        <taxon>eudicotyledons</taxon>
        <taxon>Gunneridae</taxon>
        <taxon>Pentapetalae</taxon>
        <taxon>rosids</taxon>
        <taxon>fabids</taxon>
        <taxon>Fagales</taxon>
        <taxon>Myricaceae</taxon>
        <taxon>Morella</taxon>
    </lineage>
</organism>
<dbReference type="InterPro" id="IPR014720">
    <property type="entry name" value="dsRBD_dom"/>
</dbReference>
<evidence type="ECO:0000259" key="22">
    <source>
        <dbReference type="PROSITE" id="PS51192"/>
    </source>
</evidence>
<comment type="similarity">
    <text evidence="16 17">Belongs to the helicase family. Dicer subfamily.</text>
</comment>
<dbReference type="Gene3D" id="2.170.260.10">
    <property type="entry name" value="paz domain"/>
    <property type="match status" value="1"/>
</dbReference>
<dbReference type="Gene3D" id="3.30.160.380">
    <property type="entry name" value="Dicer dimerisation domain"/>
    <property type="match status" value="1"/>
</dbReference>
<dbReference type="GO" id="GO:0005524">
    <property type="term" value="F:ATP binding"/>
    <property type="evidence" value="ECO:0007669"/>
    <property type="project" value="UniProtKB-KW"/>
</dbReference>
<comment type="caution">
    <text evidence="25">The sequence shown here is derived from an EMBL/GenBank/DDBJ whole genome shotgun (WGS) entry which is preliminary data.</text>
</comment>
<keyword evidence="14" id="KW-0943">RNA-mediated gene silencing</keyword>
<evidence type="ECO:0000259" key="20">
    <source>
        <dbReference type="PROSITE" id="PS50142"/>
    </source>
</evidence>
<evidence type="ECO:0000256" key="1">
    <source>
        <dbReference type="ARBA" id="ARBA00001936"/>
    </source>
</evidence>
<dbReference type="InterPro" id="IPR038248">
    <property type="entry name" value="Dicer_dimer_sf"/>
</dbReference>
<dbReference type="PROSITE" id="PS50137">
    <property type="entry name" value="DS_RBD"/>
    <property type="match status" value="2"/>
</dbReference>
<dbReference type="Pfam" id="PF00271">
    <property type="entry name" value="Helicase_C"/>
    <property type="match status" value="1"/>
</dbReference>
<feature type="region of interest" description="Disordered" evidence="18">
    <location>
        <begin position="66"/>
        <end position="146"/>
    </location>
</feature>
<dbReference type="Pfam" id="PF03368">
    <property type="entry name" value="Dicer_dimer"/>
    <property type="match status" value="1"/>
</dbReference>
<dbReference type="GO" id="GO:0004386">
    <property type="term" value="F:helicase activity"/>
    <property type="evidence" value="ECO:0007669"/>
    <property type="project" value="UniProtKB-KW"/>
</dbReference>
<dbReference type="PROSITE" id="PS50821">
    <property type="entry name" value="PAZ"/>
    <property type="match status" value="1"/>
</dbReference>
<keyword evidence="26" id="KW-1185">Reference proteome</keyword>
<evidence type="ECO:0000256" key="17">
    <source>
        <dbReference type="PROSITE-ProRule" id="PRU00657"/>
    </source>
</evidence>
<comment type="cofactor">
    <cofactor evidence="2">
        <name>Mg(2+)</name>
        <dbReference type="ChEBI" id="CHEBI:18420"/>
    </cofactor>
</comment>
<evidence type="ECO:0000256" key="3">
    <source>
        <dbReference type="ARBA" id="ARBA00004123"/>
    </source>
</evidence>
<evidence type="ECO:0000259" key="19">
    <source>
        <dbReference type="PROSITE" id="PS50137"/>
    </source>
</evidence>
<dbReference type="PROSITE" id="PS50142">
    <property type="entry name" value="RNASE_3_2"/>
    <property type="match status" value="2"/>
</dbReference>
<evidence type="ECO:0000259" key="21">
    <source>
        <dbReference type="PROSITE" id="PS50821"/>
    </source>
</evidence>
<comment type="cofactor">
    <cofactor evidence="1">
        <name>Mn(2+)</name>
        <dbReference type="ChEBI" id="CHEBI:29035"/>
    </cofactor>
</comment>
<feature type="domain" description="DRBM" evidence="19">
    <location>
        <begin position="1849"/>
        <end position="1915"/>
    </location>
</feature>
<dbReference type="PROSITE" id="PS00517">
    <property type="entry name" value="RNASE_3_1"/>
    <property type="match status" value="1"/>
</dbReference>
<dbReference type="PROSITE" id="PS51192">
    <property type="entry name" value="HELICASE_ATP_BIND_1"/>
    <property type="match status" value="1"/>
</dbReference>
<evidence type="ECO:0000256" key="9">
    <source>
        <dbReference type="ARBA" id="ARBA00022801"/>
    </source>
</evidence>
<evidence type="ECO:0000256" key="15">
    <source>
        <dbReference type="ARBA" id="ARBA00023242"/>
    </source>
</evidence>
<dbReference type="InterPro" id="IPR014001">
    <property type="entry name" value="Helicase_ATP-bd"/>
</dbReference>
<feature type="domain" description="PAZ" evidence="21">
    <location>
        <begin position="967"/>
        <end position="1058"/>
    </location>
</feature>
<proteinExistence type="inferred from homology"/>
<dbReference type="GO" id="GO:0005737">
    <property type="term" value="C:cytoplasm"/>
    <property type="evidence" value="ECO:0007669"/>
    <property type="project" value="TreeGrafter"/>
</dbReference>
<evidence type="ECO:0000259" key="24">
    <source>
        <dbReference type="PROSITE" id="PS51327"/>
    </source>
</evidence>
<evidence type="ECO:0000256" key="12">
    <source>
        <dbReference type="ARBA" id="ARBA00022842"/>
    </source>
</evidence>
<feature type="domain" description="DRBM" evidence="19">
    <location>
        <begin position="2027"/>
        <end position="2103"/>
    </location>
</feature>
<dbReference type="Gene3D" id="3.40.50.300">
    <property type="entry name" value="P-loop containing nucleotide triphosphate hydrolases"/>
    <property type="match status" value="2"/>
</dbReference>
<dbReference type="OrthoDB" id="6513042at2759"/>
<evidence type="ECO:0000313" key="26">
    <source>
        <dbReference type="Proteomes" id="UP000516437"/>
    </source>
</evidence>
<keyword evidence="5" id="KW-0479">Metal-binding</keyword>
<dbReference type="SMART" id="SM00535">
    <property type="entry name" value="RIBOc"/>
    <property type="match status" value="2"/>
</dbReference>
<dbReference type="PROSITE" id="PS51327">
    <property type="entry name" value="DICER_DSRBF"/>
    <property type="match status" value="1"/>
</dbReference>
<dbReference type="InterPro" id="IPR000999">
    <property type="entry name" value="RNase_III_dom"/>
</dbReference>
<dbReference type="InterPro" id="IPR027417">
    <property type="entry name" value="P-loop_NTPase"/>
</dbReference>
<dbReference type="CDD" id="cd00593">
    <property type="entry name" value="RIBOc"/>
    <property type="match status" value="2"/>
</dbReference>
<evidence type="ECO:0000256" key="5">
    <source>
        <dbReference type="ARBA" id="ARBA00022723"/>
    </source>
</evidence>
<dbReference type="CDD" id="cd19869">
    <property type="entry name" value="DSRM_DCL_plant"/>
    <property type="match status" value="1"/>
</dbReference>
<reference evidence="25 26" key="1">
    <citation type="journal article" date="2019" name="Plant Biotechnol. J.">
        <title>The red bayberry genome and genetic basis of sex determination.</title>
        <authorList>
            <person name="Jia H.M."/>
            <person name="Jia H.J."/>
            <person name="Cai Q.L."/>
            <person name="Wang Y."/>
            <person name="Zhao H.B."/>
            <person name="Yang W.F."/>
            <person name="Wang G.Y."/>
            <person name="Li Y.H."/>
            <person name="Zhan D.L."/>
            <person name="Shen Y.T."/>
            <person name="Niu Q.F."/>
            <person name="Chang L."/>
            <person name="Qiu J."/>
            <person name="Zhao L."/>
            <person name="Xie H.B."/>
            <person name="Fu W.Y."/>
            <person name="Jin J."/>
            <person name="Li X.W."/>
            <person name="Jiao Y."/>
            <person name="Zhou C.C."/>
            <person name="Tu T."/>
            <person name="Chai C.Y."/>
            <person name="Gao J.L."/>
            <person name="Fan L.J."/>
            <person name="van de Weg E."/>
            <person name="Wang J.Y."/>
            <person name="Gao Z.S."/>
        </authorList>
    </citation>
    <scope>NUCLEOTIDE SEQUENCE [LARGE SCALE GENOMIC DNA]</scope>
    <source>
        <tissue evidence="25">Leaves</tissue>
    </source>
</reference>
<evidence type="ECO:0000256" key="4">
    <source>
        <dbReference type="ARBA" id="ARBA00022722"/>
    </source>
</evidence>
<gene>
    <name evidence="25" type="ORF">CJ030_MR1G029391</name>
</gene>
<dbReference type="GO" id="GO:0005634">
    <property type="term" value="C:nucleus"/>
    <property type="evidence" value="ECO:0007669"/>
    <property type="project" value="UniProtKB-SubCell"/>
</dbReference>
<dbReference type="Pfam" id="PF14709">
    <property type="entry name" value="DND1_DSRM"/>
    <property type="match status" value="1"/>
</dbReference>
<keyword evidence="7" id="KW-0547">Nucleotide-binding</keyword>
<feature type="domain" description="RNase III" evidence="20">
    <location>
        <begin position="1489"/>
        <end position="1638"/>
    </location>
</feature>
<keyword evidence="12" id="KW-0460">Magnesium</keyword>
<evidence type="ECO:0000256" key="16">
    <source>
        <dbReference type="ARBA" id="ARBA00035116"/>
    </source>
</evidence>
<dbReference type="GO" id="GO:0046872">
    <property type="term" value="F:metal ion binding"/>
    <property type="evidence" value="ECO:0007669"/>
    <property type="project" value="UniProtKB-KW"/>
</dbReference>
<evidence type="ECO:0000256" key="10">
    <source>
        <dbReference type="ARBA" id="ARBA00022806"/>
    </source>
</evidence>
<evidence type="ECO:0000256" key="8">
    <source>
        <dbReference type="ARBA" id="ARBA00022759"/>
    </source>
</evidence>